<dbReference type="HOGENOM" id="CLU_419672_0_0_11"/>
<dbReference type="Proteomes" id="UP000006057">
    <property type="component" value="Plasmid pMYCCH.01"/>
</dbReference>
<evidence type="ECO:0000313" key="2">
    <source>
        <dbReference type="EMBL" id="AFM20043.1"/>
    </source>
</evidence>
<sequence length="651" mass="71231">MTVASQPAIGAAPPALVWKRLARMIAAPGRSQIRLYDARTAKFSDTARFTECLPTRPAAVYLYTKGRTELLALDFDVKDHGAARAQADFATAARWIAASGGVTISDRSTNGGRHLLCPLSIGASASCDEVSHLMRLLAARLPTLDITPATNPRTGCISVPGSPDKYGSHRRLDGTLEGAVEALTTRSSPDLIPRLLMLLGALKPSPDHARVSTPAPTADPVEAYLDGVGDEQRLAAPYRRVTPLPGEVADFATYGTLSPRRPTWHSRHEARMSVVVHAVARGYSVQDLLDSIAPAGPWHDGLGAAYARYHHRSELALRRDYDKALTWYVSNVVKSSPPRHKENNYTPGGRARGWRGPKNLREWLANALEWADAEFAGQRYRWTVHAVLQCLAFYAHVAGERRADAWLIGVGGRTLSLGCGLLSEDTVWRVLADLRERPGAPLILVRRAIGTDADHYALTMQHVVNPDPARADRVRVEAVHEAWSVLGHHLRRVYELVAYHGLTRKSDVYAAARIARATGDAMVTDLQISGLLAPAGWGSVTTGAVTLDELARRHRIDEVRQERLERHRAERKAWRQWLDERERHRSEATPAQSAGVGSYAPASAGVDDAGEHAAWQRSVMATGPPGRDEIDEERAALEILAEILGGRLVTQ</sequence>
<name>I4BRY6_MYCCN</name>
<keyword evidence="2" id="KW-0614">Plasmid</keyword>
<accession>I4BRY6</accession>
<gene>
    <name evidence="2" type="ordered locus">Mycch_5366</name>
</gene>
<feature type="region of interest" description="Disordered" evidence="1">
    <location>
        <begin position="581"/>
        <end position="608"/>
    </location>
</feature>
<organism evidence="2 3">
    <name type="scientific">Mycolicibacterium chubuense (strain NBB4)</name>
    <name type="common">Mycobacterium chubuense</name>
    <dbReference type="NCBI Taxonomy" id="710421"/>
    <lineage>
        <taxon>Bacteria</taxon>
        <taxon>Bacillati</taxon>
        <taxon>Actinomycetota</taxon>
        <taxon>Actinomycetes</taxon>
        <taxon>Mycobacteriales</taxon>
        <taxon>Mycobacteriaceae</taxon>
        <taxon>Mycolicibacterium</taxon>
    </lineage>
</organism>
<evidence type="ECO:0000256" key="1">
    <source>
        <dbReference type="SAM" id="MobiDB-lite"/>
    </source>
</evidence>
<protein>
    <submittedName>
        <fullName evidence="2">Uncharacterized protein</fullName>
    </submittedName>
</protein>
<dbReference type="KEGG" id="mcb:Mycch_5366"/>
<geneLocation type="plasmid" evidence="2 3">
    <name>pMYCCH.01</name>
</geneLocation>
<evidence type="ECO:0000313" key="3">
    <source>
        <dbReference type="Proteomes" id="UP000006057"/>
    </source>
</evidence>
<dbReference type="OrthoDB" id="3654095at2"/>
<dbReference type="AlphaFoldDB" id="I4BRY6"/>
<dbReference type="EMBL" id="CP003054">
    <property type="protein sequence ID" value="AFM20043.1"/>
    <property type="molecule type" value="Genomic_DNA"/>
</dbReference>
<dbReference type="PATRIC" id="fig|710421.3.peg.5354"/>
<dbReference type="RefSeq" id="WP_014805337.1">
    <property type="nucleotide sequence ID" value="NC_018022.1"/>
</dbReference>
<keyword evidence="3" id="KW-1185">Reference proteome</keyword>
<reference evidence="2 3" key="1">
    <citation type="submission" date="2012-06" db="EMBL/GenBank/DDBJ databases">
        <title>Complete sequence of plasmid 1 of Mycobacterium chubuense NBB4.</title>
        <authorList>
            <consortium name="US DOE Joint Genome Institute"/>
            <person name="Lucas S."/>
            <person name="Han J."/>
            <person name="Lapidus A."/>
            <person name="Cheng J.-F."/>
            <person name="Goodwin L."/>
            <person name="Pitluck S."/>
            <person name="Peters L."/>
            <person name="Mikhailova N."/>
            <person name="Teshima H."/>
            <person name="Detter J.C."/>
            <person name="Han C."/>
            <person name="Tapia R."/>
            <person name="Land M."/>
            <person name="Hauser L."/>
            <person name="Kyrpides N."/>
            <person name="Ivanova N."/>
            <person name="Pagani I."/>
            <person name="Mattes T."/>
            <person name="Holmes A."/>
            <person name="Rutledge P."/>
            <person name="Paulsen I."/>
            <person name="Coleman N."/>
            <person name="Woyke T."/>
        </authorList>
    </citation>
    <scope>NUCLEOTIDE SEQUENCE [LARGE SCALE GENOMIC DNA]</scope>
    <source>
        <strain evidence="2 3">NBB4</strain>
        <plasmid evidence="2 3">pMYCCH.01</plasmid>
    </source>
</reference>
<proteinExistence type="predicted"/>